<evidence type="ECO:0000259" key="5">
    <source>
        <dbReference type="Pfam" id="PF01094"/>
    </source>
</evidence>
<evidence type="ECO:0000256" key="2">
    <source>
        <dbReference type="ARBA" id="ARBA00022692"/>
    </source>
</evidence>
<comment type="caution">
    <text evidence="6">The sequence shown here is derived from an EMBL/GenBank/DDBJ whole genome shotgun (WGS) entry which is preliminary data.</text>
</comment>
<dbReference type="AlphaFoldDB" id="A0AAD8JKU6"/>
<evidence type="ECO:0000313" key="7">
    <source>
        <dbReference type="Proteomes" id="UP001237642"/>
    </source>
</evidence>
<protein>
    <recommendedName>
        <fullName evidence="5">Receptor ligand binding region domain-containing protein</fullName>
    </recommendedName>
</protein>
<reference evidence="6" key="1">
    <citation type="submission" date="2023-02" db="EMBL/GenBank/DDBJ databases">
        <title>Genome of toxic invasive species Heracleum sosnowskyi carries increased number of genes despite the absence of recent whole-genome duplications.</title>
        <authorList>
            <person name="Schelkunov M."/>
            <person name="Shtratnikova V."/>
            <person name="Makarenko M."/>
            <person name="Klepikova A."/>
            <person name="Omelchenko D."/>
            <person name="Novikova G."/>
            <person name="Obukhova E."/>
            <person name="Bogdanov V."/>
            <person name="Penin A."/>
            <person name="Logacheva M."/>
        </authorList>
    </citation>
    <scope>NUCLEOTIDE SEQUENCE</scope>
    <source>
        <strain evidence="6">Hsosn_3</strain>
        <tissue evidence="6">Leaf</tissue>
    </source>
</reference>
<keyword evidence="4" id="KW-0472">Membrane</keyword>
<comment type="subcellular location">
    <subcellularLocation>
        <location evidence="1">Membrane</location>
    </subcellularLocation>
</comment>
<dbReference type="Pfam" id="PF01094">
    <property type="entry name" value="ANF_receptor"/>
    <property type="match status" value="1"/>
</dbReference>
<evidence type="ECO:0000313" key="6">
    <source>
        <dbReference type="EMBL" id="KAK1405103.1"/>
    </source>
</evidence>
<evidence type="ECO:0000256" key="3">
    <source>
        <dbReference type="ARBA" id="ARBA00022989"/>
    </source>
</evidence>
<dbReference type="InterPro" id="IPR028082">
    <property type="entry name" value="Peripla_BP_I"/>
</dbReference>
<keyword evidence="2" id="KW-0812">Transmembrane</keyword>
<keyword evidence="3" id="KW-1133">Transmembrane helix</keyword>
<sequence>MLKSSDIIYEDDTDLAFGRVLPNLLESLQEAGAEISHLVPLPSLIASSLSTELLRLKTDQFVVHTSLKLATHLFQKAQEMKMMEKDYVWIVTNTITDFIHSLDVTTINSMQGVLRVKNFFLESSSKFLQFKERFQKKFSVNYPEEGNNEPGISAVEAYAALWAVSHTLSRRNMPFAEKSKLYLDKISFVDFNGLTGRVQVINKKLTPSHVFGVVNAIGKSYRWNLEFSSH</sequence>
<dbReference type="SUPFAM" id="SSF53822">
    <property type="entry name" value="Periplasmic binding protein-like I"/>
    <property type="match status" value="1"/>
</dbReference>
<feature type="domain" description="Receptor ligand binding region" evidence="5">
    <location>
        <begin position="7"/>
        <end position="203"/>
    </location>
</feature>
<dbReference type="PANTHER" id="PTHR34836">
    <property type="entry name" value="OS06G0188250 PROTEIN"/>
    <property type="match status" value="1"/>
</dbReference>
<dbReference type="PANTHER" id="PTHR34836:SF9">
    <property type="entry name" value="RECEPTOR LIGAND BINDING REGION DOMAIN-CONTAINING PROTEIN"/>
    <property type="match status" value="1"/>
</dbReference>
<accession>A0AAD8JKU6</accession>
<reference evidence="6" key="2">
    <citation type="submission" date="2023-05" db="EMBL/GenBank/DDBJ databases">
        <authorList>
            <person name="Schelkunov M.I."/>
        </authorList>
    </citation>
    <scope>NUCLEOTIDE SEQUENCE</scope>
    <source>
        <strain evidence="6">Hsosn_3</strain>
        <tissue evidence="6">Leaf</tissue>
    </source>
</reference>
<dbReference type="InterPro" id="IPR015683">
    <property type="entry name" value="Ionotropic_Glu_rcpt"/>
</dbReference>
<proteinExistence type="predicted"/>
<dbReference type="FunFam" id="3.40.50.2300:FF:000188">
    <property type="entry name" value="Glutamate receptor"/>
    <property type="match status" value="1"/>
</dbReference>
<gene>
    <name evidence="6" type="ORF">POM88_004708</name>
</gene>
<dbReference type="Proteomes" id="UP001237642">
    <property type="component" value="Unassembled WGS sequence"/>
</dbReference>
<evidence type="ECO:0000256" key="1">
    <source>
        <dbReference type="ARBA" id="ARBA00004370"/>
    </source>
</evidence>
<organism evidence="6 7">
    <name type="scientific">Heracleum sosnowskyi</name>
    <dbReference type="NCBI Taxonomy" id="360622"/>
    <lineage>
        <taxon>Eukaryota</taxon>
        <taxon>Viridiplantae</taxon>
        <taxon>Streptophyta</taxon>
        <taxon>Embryophyta</taxon>
        <taxon>Tracheophyta</taxon>
        <taxon>Spermatophyta</taxon>
        <taxon>Magnoliopsida</taxon>
        <taxon>eudicotyledons</taxon>
        <taxon>Gunneridae</taxon>
        <taxon>Pentapetalae</taxon>
        <taxon>asterids</taxon>
        <taxon>campanulids</taxon>
        <taxon>Apiales</taxon>
        <taxon>Apiaceae</taxon>
        <taxon>Apioideae</taxon>
        <taxon>apioid superclade</taxon>
        <taxon>Tordylieae</taxon>
        <taxon>Tordyliinae</taxon>
        <taxon>Heracleum</taxon>
    </lineage>
</organism>
<name>A0AAD8JKU6_9APIA</name>
<keyword evidence="7" id="KW-1185">Reference proteome</keyword>
<dbReference type="EMBL" id="JAUIZM010000001">
    <property type="protein sequence ID" value="KAK1405103.1"/>
    <property type="molecule type" value="Genomic_DNA"/>
</dbReference>
<dbReference type="Gene3D" id="3.40.50.2300">
    <property type="match status" value="1"/>
</dbReference>
<dbReference type="InterPro" id="IPR001828">
    <property type="entry name" value="ANF_lig-bd_rcpt"/>
</dbReference>
<evidence type="ECO:0000256" key="4">
    <source>
        <dbReference type="ARBA" id="ARBA00023136"/>
    </source>
</evidence>
<dbReference type="GO" id="GO:0016020">
    <property type="term" value="C:membrane"/>
    <property type="evidence" value="ECO:0007669"/>
    <property type="project" value="UniProtKB-SubCell"/>
</dbReference>